<dbReference type="FunCoup" id="A0A4V3SJH9">
    <property type="interactions" value="849"/>
</dbReference>
<dbReference type="SUPFAM" id="SSF51230">
    <property type="entry name" value="Single hybrid motif"/>
    <property type="match status" value="1"/>
</dbReference>
<organism evidence="15 16">
    <name type="scientific">Ascodesmis nigricans</name>
    <dbReference type="NCBI Taxonomy" id="341454"/>
    <lineage>
        <taxon>Eukaryota</taxon>
        <taxon>Fungi</taxon>
        <taxon>Dikarya</taxon>
        <taxon>Ascomycota</taxon>
        <taxon>Pezizomycotina</taxon>
        <taxon>Pezizomycetes</taxon>
        <taxon>Pezizales</taxon>
        <taxon>Ascodesmidaceae</taxon>
        <taxon>Ascodesmis</taxon>
    </lineage>
</organism>
<accession>A0A4V3SJH9</accession>
<evidence type="ECO:0000256" key="3">
    <source>
        <dbReference type="ARBA" id="ARBA00005145"/>
    </source>
</evidence>
<dbReference type="CDD" id="cd06849">
    <property type="entry name" value="lipoyl_domain"/>
    <property type="match status" value="1"/>
</dbReference>
<evidence type="ECO:0000259" key="14">
    <source>
        <dbReference type="PROSITE" id="PS50968"/>
    </source>
</evidence>
<dbReference type="InterPro" id="IPR001078">
    <property type="entry name" value="2-oxoacid_DH_actylTfrase"/>
</dbReference>
<dbReference type="GO" id="GO:0006099">
    <property type="term" value="P:tricarboxylic acid cycle"/>
    <property type="evidence" value="ECO:0007669"/>
    <property type="project" value="UniProtKB-KW"/>
</dbReference>
<evidence type="ECO:0000256" key="5">
    <source>
        <dbReference type="ARBA" id="ARBA00012945"/>
    </source>
</evidence>
<evidence type="ECO:0000256" key="10">
    <source>
        <dbReference type="ARBA" id="ARBA00023128"/>
    </source>
</evidence>
<evidence type="ECO:0000256" key="7">
    <source>
        <dbReference type="ARBA" id="ARBA00022679"/>
    </source>
</evidence>
<keyword evidence="6" id="KW-0816">Tricarboxylic acid cycle</keyword>
<dbReference type="GO" id="GO:0005739">
    <property type="term" value="C:mitochondrion"/>
    <property type="evidence" value="ECO:0007669"/>
    <property type="project" value="UniProtKB-SubCell"/>
</dbReference>
<dbReference type="UniPathway" id="UPA00868">
    <property type="reaction ID" value="UER00840"/>
</dbReference>
<dbReference type="NCBIfam" id="TIGR01347">
    <property type="entry name" value="sucB"/>
    <property type="match status" value="1"/>
</dbReference>
<feature type="domain" description="Lipoyl-binding" evidence="14">
    <location>
        <begin position="44"/>
        <end position="119"/>
    </location>
</feature>
<dbReference type="SUPFAM" id="SSF52777">
    <property type="entry name" value="CoA-dependent acyltransferases"/>
    <property type="match status" value="1"/>
</dbReference>
<dbReference type="AlphaFoldDB" id="A0A4V3SJH9"/>
<dbReference type="GO" id="GO:0033512">
    <property type="term" value="P:L-lysine catabolic process to acetyl-CoA via saccharopine"/>
    <property type="evidence" value="ECO:0007669"/>
    <property type="project" value="UniProtKB-UniPathway"/>
</dbReference>
<evidence type="ECO:0000256" key="13">
    <source>
        <dbReference type="SAM" id="MobiDB-lite"/>
    </source>
</evidence>
<reference evidence="15 16" key="1">
    <citation type="submission" date="2019-04" db="EMBL/GenBank/DDBJ databases">
        <title>Comparative genomics and transcriptomics to analyze fruiting body development in filamentous ascomycetes.</title>
        <authorList>
            <consortium name="DOE Joint Genome Institute"/>
            <person name="Lutkenhaus R."/>
            <person name="Traeger S."/>
            <person name="Breuer J."/>
            <person name="Kuo A."/>
            <person name="Lipzen A."/>
            <person name="Pangilinan J."/>
            <person name="Dilworth D."/>
            <person name="Sandor L."/>
            <person name="Poggeler S."/>
            <person name="Barry K."/>
            <person name="Grigoriev I.V."/>
            <person name="Nowrousian M."/>
        </authorList>
    </citation>
    <scope>NUCLEOTIDE SEQUENCE [LARGE SCALE GENOMIC DNA]</scope>
    <source>
        <strain evidence="15 16">CBS 389.68</strain>
    </source>
</reference>
<gene>
    <name evidence="15" type="ORF">EX30DRAFT_327797</name>
</gene>
<evidence type="ECO:0000256" key="8">
    <source>
        <dbReference type="ARBA" id="ARBA00022823"/>
    </source>
</evidence>
<feature type="compositionally biased region" description="Polar residues" evidence="13">
    <location>
        <begin position="1"/>
        <end position="15"/>
    </location>
</feature>
<dbReference type="Pfam" id="PF00198">
    <property type="entry name" value="2-oxoacid_dh"/>
    <property type="match status" value="1"/>
</dbReference>
<evidence type="ECO:0000256" key="12">
    <source>
        <dbReference type="ARBA" id="ARBA00032406"/>
    </source>
</evidence>
<comment type="subcellular location">
    <subcellularLocation>
        <location evidence="2">Mitochondrion</location>
    </subcellularLocation>
</comment>
<dbReference type="NCBIfam" id="NF004309">
    <property type="entry name" value="PRK05704.1"/>
    <property type="match status" value="1"/>
</dbReference>
<dbReference type="EMBL" id="ML220113">
    <property type="protein sequence ID" value="TGZ84045.1"/>
    <property type="molecule type" value="Genomic_DNA"/>
</dbReference>
<dbReference type="InterPro" id="IPR050537">
    <property type="entry name" value="2-oxoacid_dehydrogenase"/>
</dbReference>
<keyword evidence="7" id="KW-0808">Transferase</keyword>
<evidence type="ECO:0000313" key="16">
    <source>
        <dbReference type="Proteomes" id="UP000298138"/>
    </source>
</evidence>
<feature type="region of interest" description="Disordered" evidence="13">
    <location>
        <begin position="1"/>
        <end position="30"/>
    </location>
</feature>
<evidence type="ECO:0000256" key="1">
    <source>
        <dbReference type="ARBA" id="ARBA00001938"/>
    </source>
</evidence>
<feature type="compositionally biased region" description="Low complexity" evidence="13">
    <location>
        <begin position="18"/>
        <end position="30"/>
    </location>
</feature>
<dbReference type="FunFam" id="3.30.559.10:FF:000006">
    <property type="entry name" value="Dihydrolipoyllysine-residue succinyltransferase component of 2-oxoglutarate dehydrogenase complex, mitochondrial"/>
    <property type="match status" value="1"/>
</dbReference>
<dbReference type="GO" id="GO:0004149">
    <property type="term" value="F:dihydrolipoyllysine-residue succinyltransferase activity"/>
    <property type="evidence" value="ECO:0007669"/>
    <property type="project" value="UniProtKB-EC"/>
</dbReference>
<dbReference type="PROSITE" id="PS00189">
    <property type="entry name" value="LIPOYL"/>
    <property type="match status" value="1"/>
</dbReference>
<dbReference type="Proteomes" id="UP000298138">
    <property type="component" value="Unassembled WGS sequence"/>
</dbReference>
<dbReference type="Gene3D" id="2.40.50.100">
    <property type="match status" value="1"/>
</dbReference>
<keyword evidence="9" id="KW-0809">Transit peptide</keyword>
<feature type="compositionally biased region" description="Basic and acidic residues" evidence="13">
    <location>
        <begin position="131"/>
        <end position="145"/>
    </location>
</feature>
<proteinExistence type="inferred from homology"/>
<evidence type="ECO:0000256" key="6">
    <source>
        <dbReference type="ARBA" id="ARBA00022532"/>
    </source>
</evidence>
<dbReference type="InterPro" id="IPR003016">
    <property type="entry name" value="2-oxoA_DH_lipoyl-BS"/>
</dbReference>
<comment type="cofactor">
    <cofactor evidence="1">
        <name>(R)-lipoate</name>
        <dbReference type="ChEBI" id="CHEBI:83088"/>
    </cofactor>
</comment>
<keyword evidence="16" id="KW-1185">Reference proteome</keyword>
<keyword evidence="15" id="KW-0670">Pyruvate</keyword>
<dbReference type="GO" id="GO:0045252">
    <property type="term" value="C:oxoglutarate dehydrogenase complex"/>
    <property type="evidence" value="ECO:0007669"/>
    <property type="project" value="InterPro"/>
</dbReference>
<evidence type="ECO:0000313" key="15">
    <source>
        <dbReference type="EMBL" id="TGZ84045.1"/>
    </source>
</evidence>
<sequence>MPRSFSVRTNVSSAPVLSKTSSPLKSSSLQPTSFSRIQIRTYADQIVKVPQMAESISEGTLKQFLKQVGDYVEQDEEIATIETDKIDVAVNAPEAGTIKELLVNEEDTVVVGQDLLKIELGGAPEGAKPAEAAKEEPKAPADKSQEPGTKAAPPKEQREESKPQPRQEAPAKKEQPAPPKPKTEGTAGGAPSSTEGLGHREERRVKMNRMRLRIAERLKQSQNTAASLTTFNEIDMSALMEMRKMYKDAVLKKTGVKFGFMGAFSRAVIEAMKDVPAVNASIEGPNGGDTIVYRDYVDISIAVATPKGLVTPIVRNAESLDIVGIESEIAALGHKARDNKLTIEDMAGGTFTISNGGVFGSLYGTPIINLPQTAVLGLHAIKEKPVAVNGKIEIRPIMIVALTYDHRLLDGREAVTFLVKIKDYIEDPRRMLLGV</sequence>
<keyword evidence="10" id="KW-0496">Mitochondrion</keyword>
<feature type="region of interest" description="Disordered" evidence="13">
    <location>
        <begin position="122"/>
        <end position="204"/>
    </location>
</feature>
<feature type="compositionally biased region" description="Basic and acidic residues" evidence="13">
    <location>
        <begin position="153"/>
        <end position="175"/>
    </location>
</feature>
<comment type="similarity">
    <text evidence="4">Belongs to the 2-oxoacid dehydrogenase family.</text>
</comment>
<dbReference type="InterPro" id="IPR023213">
    <property type="entry name" value="CAT-like_dom_sf"/>
</dbReference>
<dbReference type="Pfam" id="PF00364">
    <property type="entry name" value="Biotin_lipoyl"/>
    <property type="match status" value="1"/>
</dbReference>
<evidence type="ECO:0000256" key="9">
    <source>
        <dbReference type="ARBA" id="ARBA00022946"/>
    </source>
</evidence>
<dbReference type="STRING" id="341454.A0A4V3SJH9"/>
<dbReference type="OrthoDB" id="5391403at2759"/>
<dbReference type="InterPro" id="IPR011053">
    <property type="entry name" value="Single_hybrid_motif"/>
</dbReference>
<dbReference type="Gene3D" id="3.30.559.10">
    <property type="entry name" value="Chloramphenicol acetyltransferase-like domain"/>
    <property type="match status" value="1"/>
</dbReference>
<evidence type="ECO:0000256" key="4">
    <source>
        <dbReference type="ARBA" id="ARBA00007317"/>
    </source>
</evidence>
<dbReference type="PANTHER" id="PTHR43416:SF5">
    <property type="entry name" value="DIHYDROLIPOYLLYSINE-RESIDUE SUCCINYLTRANSFERASE COMPONENT OF 2-OXOGLUTARATE DEHYDROGENASE COMPLEX, MITOCHONDRIAL"/>
    <property type="match status" value="1"/>
</dbReference>
<evidence type="ECO:0000256" key="2">
    <source>
        <dbReference type="ARBA" id="ARBA00004173"/>
    </source>
</evidence>
<keyword evidence="11" id="KW-0012">Acyltransferase</keyword>
<dbReference type="InterPro" id="IPR006255">
    <property type="entry name" value="SucB"/>
</dbReference>
<dbReference type="InParanoid" id="A0A4V3SJH9"/>
<keyword evidence="8" id="KW-0450">Lipoyl</keyword>
<protein>
    <recommendedName>
        <fullName evidence="5">dihydrolipoyllysine-residue succinyltransferase</fullName>
        <ecNumber evidence="5">2.3.1.61</ecNumber>
    </recommendedName>
    <alternativeName>
        <fullName evidence="12">2-oxoglutarate dehydrogenase complex component E2</fullName>
    </alternativeName>
</protein>
<dbReference type="PROSITE" id="PS50968">
    <property type="entry name" value="BIOTINYL_LIPOYL"/>
    <property type="match status" value="1"/>
</dbReference>
<dbReference type="EC" id="2.3.1.61" evidence="5"/>
<dbReference type="InterPro" id="IPR000089">
    <property type="entry name" value="Biotin_lipoyl"/>
</dbReference>
<comment type="pathway">
    <text evidence="3">Amino-acid degradation; L-lysine degradation via saccharopine pathway; glutaryl-CoA from L-lysine: step 6/6.</text>
</comment>
<dbReference type="PANTHER" id="PTHR43416">
    <property type="entry name" value="DIHYDROLIPOYLLYSINE-RESIDUE SUCCINYLTRANSFERASE COMPONENT OF 2-OXOGLUTARATE DEHYDROGENASE COMPLEX, MITOCHONDRIAL-RELATED"/>
    <property type="match status" value="1"/>
</dbReference>
<evidence type="ECO:0000256" key="11">
    <source>
        <dbReference type="ARBA" id="ARBA00023315"/>
    </source>
</evidence>
<name>A0A4V3SJH9_9PEZI</name>